<name>A0ACB8X923_9TELE</name>
<gene>
    <name evidence="1" type="ORF">L3Q82_016916</name>
</gene>
<protein>
    <submittedName>
        <fullName evidence="1">Uncharacterized protein</fullName>
    </submittedName>
</protein>
<keyword evidence="2" id="KW-1185">Reference proteome</keyword>
<proteinExistence type="predicted"/>
<evidence type="ECO:0000313" key="1">
    <source>
        <dbReference type="EMBL" id="KAI3376456.1"/>
    </source>
</evidence>
<dbReference type="EMBL" id="CM041532">
    <property type="protein sequence ID" value="KAI3376456.1"/>
    <property type="molecule type" value="Genomic_DNA"/>
</dbReference>
<reference evidence="1" key="1">
    <citation type="submission" date="2022-04" db="EMBL/GenBank/DDBJ databases">
        <title>Jade perch genome.</title>
        <authorList>
            <person name="Chao B."/>
        </authorList>
    </citation>
    <scope>NUCLEOTIDE SEQUENCE</scope>
    <source>
        <strain evidence="1">CB-2022</strain>
    </source>
</reference>
<evidence type="ECO:0000313" key="2">
    <source>
        <dbReference type="Proteomes" id="UP000831701"/>
    </source>
</evidence>
<sequence length="1689" mass="189279">MRVVWRWLSPLRHLSERMFIKIYNCHSPPTVTQANVYVSRSFFILAVNTEPSQSAVHMPALKRRDPLTQGRRKGRSRYLHPICFFFPSAAFSRAPIPMAVVRRELSCESYPIELRCPGTDVIMIESANYGRTDDKICDADPAQMENTRCYLPDAYKIMSQRCNNRTQCAVVAGPDVFPDPCPGTYKYLEVQYECVPYSTYSFILCYSVFLCPGLLRRVYQSEHLFESDHQSGAWCKDPLQASDKIYYMPWTPYRTDTLTEYSSKEDFIAGRPTTTYKLPHRVDGTGFVVYDGALFFNKERTRNIVKFDLRTRIKSGEAIIANANYHDTSPYRWGGKSDIDLAVDENGLWVIYATEQNNGRIVISQLNPYTLRVEGTWDTAYDKRSASNAFMICGILYVVKSVYEDDDNEATGNKIDYIYNTELSKDGFLDIPFPNSYQYIAAVDYNPRDNLLYVWNNYHVVKYSLDFGALDNRLETSSSVMVYMDTTTTTLRTTTRPTTVTLTTTTARTTTTKMPATTTAMAQWPRTTSTVVAPVQTLVEGLVPEDDDRAAPSSKLPNIRVEYCNPLVMMDISWPKTKQGVVSKMPCPPGTTGVASYMCIGPEGYWDSQGPDFSNCTSPWVNLISQKLKAGETAAVIARELAEQTKRNLQAGDITYTVKAMVQLVDLLDVQLRNLTPGGKDSAARSLNKAMVETVNNLLQPQAQAAWRELSTGEQLRAATMLLDTVEQGAFVLADNLLKTDIVQENTENIQLEVARMSTDGNLPDLKFPQTGGQGNSIHLSANTLKQHGRNGEIRIAFVLYKHIGVYLSTENASMKLGSEAMATNYSVIVNSPVITAAINKDSNKVYLSDPVIFTIRHLQQSEENFNPNCSFWSYSKRTMTGYWSTQDCRLLGTNRTHTTCSCTHLTNFAVLMAHVDVKNTDPVHDMLLDVITWVGILLSLVCLLISLFTFCFFRGLQSDRNTIHKNLCISLFIAESLFLVGINRGDQPIACAVFAALLHFFFLAAFTWMFLEGVQLYIMLVEVFESEHSRRRYFYLVGYGVPALIVAVSAAVDYRSYGTDRICWLRLDTYFIWSFIGPATLIIMLNVIFLGIALYKMFHHTAILKPDSGCLDNINTGKRPGDNVTDLTWCYLGVNVPQMNIHIVPWFKHWQKYRLTTCRPLIGSVAFYTEARCGNRLLSRALGYSSRLEYHSGYQDYEPEIKSWVIGAIALLCLLGLTWAFGLMYVNESTVVMAYLFTIFNSLQGMFIFIFHCVLQKKVRKEYGKCLRTHCCSGKSVDSSIGSGKGTASRAPGRYSTGSQSRIRRMWNDTVRKQSESSFMTGDINSSASLNRGAMANHLIPNALLRPHGTNNPYNTLLGESAVYNNPLGMYNTQEGILNNARDTSVMDTLPLNGNHGNSYSIASAEYMSDCVQIIDRGYNHKETTLEKKILKELTSNYIPSYLNNSHERSTEQNRNLMNKLVNNVSNGGKDSGYGMGLGVGMNVALGLDDHSTFGPHHDEGLGLELIREESNAPLLPQRPPPSLPAVDNLHNHLHQSVPPPLPLPHHPFSSATTSSSSRRRIPQENSESFFPLLTNEHTEDEGSSPSHSHQRDSLYTSMPMLSGLPDVSAESADGSKDGGDAKSPEASSDDVYYKSMPNLGSRNHLHQLHSYYQLGRGSSDGFIVPPNKEDLSPEEAHQEPSHLVTSL</sequence>
<accession>A0ACB8X923</accession>
<comment type="caution">
    <text evidence="1">The sequence shown here is derived from an EMBL/GenBank/DDBJ whole genome shotgun (WGS) entry which is preliminary data.</text>
</comment>
<dbReference type="Proteomes" id="UP000831701">
    <property type="component" value="Chromosome 2"/>
</dbReference>
<organism evidence="1 2">
    <name type="scientific">Scortum barcoo</name>
    <name type="common">barcoo grunter</name>
    <dbReference type="NCBI Taxonomy" id="214431"/>
    <lineage>
        <taxon>Eukaryota</taxon>
        <taxon>Metazoa</taxon>
        <taxon>Chordata</taxon>
        <taxon>Craniata</taxon>
        <taxon>Vertebrata</taxon>
        <taxon>Euteleostomi</taxon>
        <taxon>Actinopterygii</taxon>
        <taxon>Neopterygii</taxon>
        <taxon>Teleostei</taxon>
        <taxon>Neoteleostei</taxon>
        <taxon>Acanthomorphata</taxon>
        <taxon>Eupercaria</taxon>
        <taxon>Centrarchiformes</taxon>
        <taxon>Terapontoidei</taxon>
        <taxon>Terapontidae</taxon>
        <taxon>Scortum</taxon>
    </lineage>
</organism>